<dbReference type="Proteomes" id="UP000034544">
    <property type="component" value="Unassembled WGS sequence"/>
</dbReference>
<evidence type="ECO:0000313" key="1">
    <source>
        <dbReference type="EMBL" id="KKS07845.1"/>
    </source>
</evidence>
<proteinExistence type="predicted"/>
<gene>
    <name evidence="1" type="ORF">UU59_C0001G0018</name>
</gene>
<comment type="caution">
    <text evidence="1">The sequence shown here is derived from an EMBL/GenBank/DDBJ whole genome shotgun (WGS) entry which is preliminary data.</text>
</comment>
<accession>A0A0G0W4I9</accession>
<sequence length="108" mass="12609">MKEKLEVTVVNHRNNRDREYHLGMYISEMDFYTFRFPVKDSAISCSKIGHTAQNIARHLNGVDGIEEIFIRLRSFTIVISPAYGWDEIENDIFHTLELMFGKTIVATR</sequence>
<name>A0A0G0W4I9_UNCKA</name>
<organism evidence="1 2">
    <name type="scientific">candidate division WWE3 bacterium GW2011_GWE1_41_27</name>
    <dbReference type="NCBI Taxonomy" id="1619131"/>
    <lineage>
        <taxon>Bacteria</taxon>
        <taxon>Katanobacteria</taxon>
    </lineage>
</organism>
<reference evidence="1 2" key="1">
    <citation type="journal article" date="2015" name="Nature">
        <title>rRNA introns, odd ribosomes, and small enigmatic genomes across a large radiation of phyla.</title>
        <authorList>
            <person name="Brown C.T."/>
            <person name="Hug L.A."/>
            <person name="Thomas B.C."/>
            <person name="Sharon I."/>
            <person name="Castelle C.J."/>
            <person name="Singh A."/>
            <person name="Wilkins M.J."/>
            <person name="Williams K.H."/>
            <person name="Banfield J.F."/>
        </authorList>
    </citation>
    <scope>NUCLEOTIDE SEQUENCE [LARGE SCALE GENOMIC DNA]</scope>
</reference>
<dbReference type="Gene3D" id="3.30.1370.70">
    <property type="entry name" value="Scaffold protein Nfu/NifU, N-terminal domain"/>
    <property type="match status" value="1"/>
</dbReference>
<protein>
    <recommendedName>
        <fullName evidence="3">Scaffold protein Nfu/NifU N-terminal domain-containing protein</fullName>
    </recommendedName>
</protein>
<evidence type="ECO:0008006" key="3">
    <source>
        <dbReference type="Google" id="ProtNLM"/>
    </source>
</evidence>
<dbReference type="EMBL" id="LCBF01000001">
    <property type="protein sequence ID" value="KKS07845.1"/>
    <property type="molecule type" value="Genomic_DNA"/>
</dbReference>
<dbReference type="AlphaFoldDB" id="A0A0G0W4I9"/>
<evidence type="ECO:0000313" key="2">
    <source>
        <dbReference type="Proteomes" id="UP000034544"/>
    </source>
</evidence>
<dbReference type="InterPro" id="IPR036498">
    <property type="entry name" value="Nfu/NifU_N_sf"/>
</dbReference>